<dbReference type="PANTHER" id="PTHR43792">
    <property type="entry name" value="GNAT FAMILY, PUTATIVE (AFU_ORTHOLOGUE AFUA_3G00765)-RELATED-RELATED"/>
    <property type="match status" value="1"/>
</dbReference>
<dbReference type="Pfam" id="PF13302">
    <property type="entry name" value="Acetyltransf_3"/>
    <property type="match status" value="1"/>
</dbReference>
<evidence type="ECO:0000313" key="2">
    <source>
        <dbReference type="EMBL" id="SHI20909.1"/>
    </source>
</evidence>
<dbReference type="AlphaFoldDB" id="A0A1M5Z9L6"/>
<dbReference type="PROSITE" id="PS51186">
    <property type="entry name" value="GNAT"/>
    <property type="match status" value="1"/>
</dbReference>
<dbReference type="Gene3D" id="3.40.630.30">
    <property type="match status" value="1"/>
</dbReference>
<keyword evidence="3" id="KW-1185">Reference proteome</keyword>
<dbReference type="CDD" id="cd04301">
    <property type="entry name" value="NAT_SF"/>
    <property type="match status" value="1"/>
</dbReference>
<dbReference type="PANTHER" id="PTHR43792:SF5">
    <property type="entry name" value="RIBOSOMAL-PROTEIN-SERINE ACETYLTRANSFERASE"/>
    <property type="match status" value="1"/>
</dbReference>
<dbReference type="Proteomes" id="UP000184389">
    <property type="component" value="Unassembled WGS sequence"/>
</dbReference>
<dbReference type="InterPro" id="IPR016181">
    <property type="entry name" value="Acyl_CoA_acyltransferase"/>
</dbReference>
<dbReference type="OrthoDB" id="9785602at2"/>
<feature type="domain" description="N-acetyltransferase" evidence="1">
    <location>
        <begin position="10"/>
        <end position="168"/>
    </location>
</feature>
<accession>A0A1M5Z9L6</accession>
<name>A0A1M5Z9L6_9FIRM</name>
<reference evidence="2 3" key="1">
    <citation type="submission" date="2016-11" db="EMBL/GenBank/DDBJ databases">
        <authorList>
            <person name="Jaros S."/>
            <person name="Januszkiewicz K."/>
            <person name="Wedrychowicz H."/>
        </authorList>
    </citation>
    <scope>NUCLEOTIDE SEQUENCE [LARGE SCALE GENOMIC DNA]</scope>
    <source>
        <strain evidence="2 3">DSM 13106</strain>
    </source>
</reference>
<protein>
    <submittedName>
        <fullName evidence="2">Protein N-acetyltransferase, RimJ/RimL family</fullName>
    </submittedName>
</protein>
<sequence>MIEQISTERLVMRKFNKNDYQDVFEYLSDEDVMEHIEPPFTYKEAKKFVDTFICEDPSVFALVEKSSGKVIGHVIFHPYEYENVYEIGWIINKDYQGRGYAFEISNVLMEYGFEELKLHRIFATTVAGNNRSSSLLEKLNMKKEAVFRKANFHNEKWIDEYWYGILEEDYFEG</sequence>
<dbReference type="GO" id="GO:0016747">
    <property type="term" value="F:acyltransferase activity, transferring groups other than amino-acyl groups"/>
    <property type="evidence" value="ECO:0007669"/>
    <property type="project" value="InterPro"/>
</dbReference>
<dbReference type="EMBL" id="FQXR01000026">
    <property type="protein sequence ID" value="SHI20909.1"/>
    <property type="molecule type" value="Genomic_DNA"/>
</dbReference>
<evidence type="ECO:0000313" key="3">
    <source>
        <dbReference type="Proteomes" id="UP000184389"/>
    </source>
</evidence>
<organism evidence="2 3">
    <name type="scientific">Sporanaerobacter acetigenes DSM 13106</name>
    <dbReference type="NCBI Taxonomy" id="1123281"/>
    <lineage>
        <taxon>Bacteria</taxon>
        <taxon>Bacillati</taxon>
        <taxon>Bacillota</taxon>
        <taxon>Tissierellia</taxon>
        <taxon>Tissierellales</taxon>
        <taxon>Sporanaerobacteraceae</taxon>
        <taxon>Sporanaerobacter</taxon>
    </lineage>
</organism>
<evidence type="ECO:0000259" key="1">
    <source>
        <dbReference type="PROSITE" id="PS51186"/>
    </source>
</evidence>
<proteinExistence type="predicted"/>
<dbReference type="InterPro" id="IPR000182">
    <property type="entry name" value="GNAT_dom"/>
</dbReference>
<dbReference type="RefSeq" id="WP_072745470.1">
    <property type="nucleotide sequence ID" value="NZ_FQXR01000026.1"/>
</dbReference>
<gene>
    <name evidence="2" type="ORF">SAMN02745180_02883</name>
</gene>
<dbReference type="STRING" id="1123281.SAMN02745180_02883"/>
<keyword evidence="2" id="KW-0808">Transferase</keyword>
<dbReference type="SUPFAM" id="SSF55729">
    <property type="entry name" value="Acyl-CoA N-acyltransferases (Nat)"/>
    <property type="match status" value="1"/>
</dbReference>
<dbReference type="InterPro" id="IPR051531">
    <property type="entry name" value="N-acetyltransferase"/>
</dbReference>